<sequence>MPGPHDARPSAHPTSLIAVTNEMSAALIPSDLYVEGFEEAALEAGNHLYLIAVGPRIEPVSVIPPHDGWKLRTRFYDRGYRPRTVPVPQVLFPDGDLRVTDSVLFHVTAQSDQPLSAIDVTRRVLAHAAACDSEHLRSWQQYTIRKFFTYRVVYIGQAFGRKKRRSAVKRLADGHEKLQRVLSEINDLYRTSDVGVIVTDARVHGRELNLTLGPGNADEFAQATVDFMTMSFGPLENEGLTIDAAEAMLIRYFQPRLNDKLREFPLKDRPGLVQPLLGAGITHLGVHLDVAQSRALLADPVTNEARSRHRFAINLATGERETPASNAPTAWRM</sequence>
<dbReference type="Proteomes" id="UP000581206">
    <property type="component" value="Unassembled WGS sequence"/>
</dbReference>
<dbReference type="RefSeq" id="WP_168629350.1">
    <property type="nucleotide sequence ID" value="NZ_BONL01000027.1"/>
</dbReference>
<dbReference type="EMBL" id="JAAXOX010000002">
    <property type="protein sequence ID" value="NKY22249.1"/>
    <property type="molecule type" value="Genomic_DNA"/>
</dbReference>
<reference evidence="1 2" key="1">
    <citation type="submission" date="2020-04" db="EMBL/GenBank/DDBJ databases">
        <title>MicrobeNet Type strains.</title>
        <authorList>
            <person name="Nicholson A.C."/>
        </authorList>
    </citation>
    <scope>NUCLEOTIDE SEQUENCE [LARGE SCALE GENOMIC DNA]</scope>
    <source>
        <strain evidence="1 2">ATCC BAA-788</strain>
    </source>
</reference>
<dbReference type="AlphaFoldDB" id="A0A7X6KUJ2"/>
<evidence type="ECO:0000313" key="1">
    <source>
        <dbReference type="EMBL" id="NKY22249.1"/>
    </source>
</evidence>
<protein>
    <submittedName>
        <fullName evidence="1">Uncharacterized protein</fullName>
    </submittedName>
</protein>
<name>A0A7X6KUJ2_9CELL</name>
<proteinExistence type="predicted"/>
<comment type="caution">
    <text evidence="1">The sequence shown here is derived from an EMBL/GenBank/DDBJ whole genome shotgun (WGS) entry which is preliminary data.</text>
</comment>
<organism evidence="1 2">
    <name type="scientific">Cellulomonas denverensis</name>
    <dbReference type="NCBI Taxonomy" id="264297"/>
    <lineage>
        <taxon>Bacteria</taxon>
        <taxon>Bacillati</taxon>
        <taxon>Actinomycetota</taxon>
        <taxon>Actinomycetes</taxon>
        <taxon>Micrococcales</taxon>
        <taxon>Cellulomonadaceae</taxon>
        <taxon>Cellulomonas</taxon>
    </lineage>
</organism>
<keyword evidence="2" id="KW-1185">Reference proteome</keyword>
<evidence type="ECO:0000313" key="2">
    <source>
        <dbReference type="Proteomes" id="UP000581206"/>
    </source>
</evidence>
<gene>
    <name evidence="1" type="ORF">HGA03_06170</name>
</gene>
<accession>A0A7X6KUJ2</accession>